<dbReference type="NCBIfam" id="TIGR01462">
    <property type="entry name" value="greA"/>
    <property type="match status" value="1"/>
</dbReference>
<dbReference type="PIRSF" id="PIRSF006092">
    <property type="entry name" value="GreA_GreB"/>
    <property type="match status" value="1"/>
</dbReference>
<evidence type="ECO:0000256" key="3">
    <source>
        <dbReference type="ARBA" id="ARBA00023015"/>
    </source>
</evidence>
<evidence type="ECO:0000256" key="8">
    <source>
        <dbReference type="HAMAP-Rule" id="MF_00105"/>
    </source>
</evidence>
<dbReference type="RefSeq" id="WP_027123467.1">
    <property type="nucleotide sequence ID" value="NZ_CP103423.1"/>
</dbReference>
<dbReference type="PROSITE" id="PS00829">
    <property type="entry name" value="GREAB_1"/>
    <property type="match status" value="1"/>
</dbReference>
<feature type="domain" description="Transcription elongation factor GreA/GreB N-terminal" evidence="11">
    <location>
        <begin position="9"/>
        <end position="79"/>
    </location>
</feature>
<proteinExistence type="inferred from homology"/>
<keyword evidence="13" id="KW-1185">Reference proteome</keyword>
<dbReference type="InterPro" id="IPR036805">
    <property type="entry name" value="Tscrpt_elong_fac_GreA/B_N_sf"/>
</dbReference>
<protein>
    <recommendedName>
        <fullName evidence="2 8">Transcription elongation factor GreA</fullName>
    </recommendedName>
    <alternativeName>
        <fullName evidence="7 8">Transcript cleavage factor GreA</fullName>
    </alternativeName>
</protein>
<keyword evidence="3 8" id="KW-0805">Transcription regulation</keyword>
<dbReference type="Proteomes" id="UP001058364">
    <property type="component" value="Chromosome"/>
</dbReference>
<name>A0ABY5TTG9_9BACT</name>
<evidence type="ECO:0000259" key="10">
    <source>
        <dbReference type="Pfam" id="PF01272"/>
    </source>
</evidence>
<dbReference type="Pfam" id="PF03449">
    <property type="entry name" value="GreA_GreB_N"/>
    <property type="match status" value="1"/>
</dbReference>
<keyword evidence="12" id="KW-0648">Protein biosynthesis</keyword>
<evidence type="ECO:0000256" key="5">
    <source>
        <dbReference type="ARBA" id="ARBA00023163"/>
    </source>
</evidence>
<evidence type="ECO:0000256" key="4">
    <source>
        <dbReference type="ARBA" id="ARBA00023125"/>
    </source>
</evidence>
<gene>
    <name evidence="8 12" type="primary">greA</name>
    <name evidence="12" type="ORF">NX772_02540</name>
</gene>
<dbReference type="GO" id="GO:0003746">
    <property type="term" value="F:translation elongation factor activity"/>
    <property type="evidence" value="ECO:0007669"/>
    <property type="project" value="UniProtKB-KW"/>
</dbReference>
<evidence type="ECO:0000256" key="7">
    <source>
        <dbReference type="ARBA" id="ARBA00030776"/>
    </source>
</evidence>
<dbReference type="InterPro" id="IPR036953">
    <property type="entry name" value="GreA/GreB_C_sf"/>
</dbReference>
<comment type="function">
    <text evidence="6 8 9">Necessary for efficient RNA polymerase transcription elongation past template-encoded arresting sites. The arresting sites in DNA have the property of trapping a certain fraction of elongating RNA polymerases that pass through, resulting in locked ternary complexes. Cleavage of the nascent transcript by cleavage factors such as GreA or GreB allows the resumption of elongation from the new 3'terminus. GreA releases sequences of 2 to 3 nucleotides.</text>
</comment>
<dbReference type="PROSITE" id="PS00830">
    <property type="entry name" value="GREAB_2"/>
    <property type="match status" value="1"/>
</dbReference>
<accession>A0ABY5TTG9</accession>
<evidence type="ECO:0000256" key="9">
    <source>
        <dbReference type="RuleBase" id="RU000556"/>
    </source>
</evidence>
<comment type="similarity">
    <text evidence="1 8 9">Belongs to the GreA/GreB family.</text>
</comment>
<dbReference type="Gene3D" id="3.10.50.30">
    <property type="entry name" value="Transcription elongation factor, GreA/GreB, C-terminal domain"/>
    <property type="match status" value="1"/>
</dbReference>
<evidence type="ECO:0000313" key="13">
    <source>
        <dbReference type="Proteomes" id="UP001058364"/>
    </source>
</evidence>
<dbReference type="NCBIfam" id="NF001263">
    <property type="entry name" value="PRK00226.1-4"/>
    <property type="match status" value="1"/>
</dbReference>
<dbReference type="InterPro" id="IPR018151">
    <property type="entry name" value="TF_GreA/GreB_CS"/>
</dbReference>
<evidence type="ECO:0000313" key="12">
    <source>
        <dbReference type="EMBL" id="UWD33963.1"/>
    </source>
</evidence>
<feature type="domain" description="Transcription elongation factor GreA/GreB C-terminal" evidence="10">
    <location>
        <begin position="87"/>
        <end position="164"/>
    </location>
</feature>
<evidence type="ECO:0000256" key="2">
    <source>
        <dbReference type="ARBA" id="ARBA00013729"/>
    </source>
</evidence>
<dbReference type="InterPro" id="IPR023459">
    <property type="entry name" value="Tscrpt_elong_fac_GreA/B_fam"/>
</dbReference>
<dbReference type="PANTHER" id="PTHR30437">
    <property type="entry name" value="TRANSCRIPTION ELONGATION FACTOR GREA"/>
    <property type="match status" value="1"/>
</dbReference>
<dbReference type="HAMAP" id="MF_00105">
    <property type="entry name" value="GreA_GreB"/>
    <property type="match status" value="1"/>
</dbReference>
<evidence type="ECO:0000256" key="6">
    <source>
        <dbReference type="ARBA" id="ARBA00024916"/>
    </source>
</evidence>
<evidence type="ECO:0000259" key="11">
    <source>
        <dbReference type="Pfam" id="PF03449"/>
    </source>
</evidence>
<keyword evidence="4 8" id="KW-0238">DNA-binding</keyword>
<dbReference type="SUPFAM" id="SSF54534">
    <property type="entry name" value="FKBP-like"/>
    <property type="match status" value="1"/>
</dbReference>
<sequence length="165" mass="18529">MKKKNDNEILLTQERLDTFKNELQHLINVERPKVIEDIKDARNQGDLSENAEYDAAREKQGIIEARILELENIISKAKVIKEVYKGDTVSIGSKVKLRLFDAKNKENEGKILEVQIVGSLDSDPMASKISNLSPLASAILNQSIGEKIEVEAPEKYSVEILEIAK</sequence>
<dbReference type="InterPro" id="IPR001437">
    <property type="entry name" value="Tscrpt_elong_fac_GreA/B_C"/>
</dbReference>
<dbReference type="EMBL" id="CP103423">
    <property type="protein sequence ID" value="UWD33963.1"/>
    <property type="molecule type" value="Genomic_DNA"/>
</dbReference>
<dbReference type="InterPro" id="IPR022691">
    <property type="entry name" value="Tscrpt_elong_fac_GreA/B_N"/>
</dbReference>
<dbReference type="PANTHER" id="PTHR30437:SF4">
    <property type="entry name" value="TRANSCRIPTION ELONGATION FACTOR GREA"/>
    <property type="match status" value="1"/>
</dbReference>
<dbReference type="Pfam" id="PF01272">
    <property type="entry name" value="GreA_GreB"/>
    <property type="match status" value="1"/>
</dbReference>
<dbReference type="SUPFAM" id="SSF46557">
    <property type="entry name" value="GreA transcript cleavage protein, N-terminal domain"/>
    <property type="match status" value="1"/>
</dbReference>
<dbReference type="InterPro" id="IPR028624">
    <property type="entry name" value="Tscrpt_elong_fac_GreA/B"/>
</dbReference>
<dbReference type="InterPro" id="IPR006359">
    <property type="entry name" value="Tscrpt_elong_fac_GreA"/>
</dbReference>
<keyword evidence="12" id="KW-0251">Elongation factor</keyword>
<evidence type="ECO:0000256" key="1">
    <source>
        <dbReference type="ARBA" id="ARBA00008213"/>
    </source>
</evidence>
<reference evidence="12" key="1">
    <citation type="submission" date="2022-08" db="EMBL/GenBank/DDBJ databases">
        <title>Complete genome sequence of Mycoplasma molare type strain H 542.</title>
        <authorList>
            <person name="Spergser J."/>
        </authorList>
    </citation>
    <scope>NUCLEOTIDE SEQUENCE</scope>
    <source>
        <strain evidence="12">H 542</strain>
    </source>
</reference>
<organism evidence="12 13">
    <name type="scientific">Mesomycoplasma molare</name>
    <dbReference type="NCBI Taxonomy" id="171288"/>
    <lineage>
        <taxon>Bacteria</taxon>
        <taxon>Bacillati</taxon>
        <taxon>Mycoplasmatota</taxon>
        <taxon>Mycoplasmoidales</taxon>
        <taxon>Metamycoplasmataceae</taxon>
        <taxon>Mesomycoplasma</taxon>
    </lineage>
</organism>
<keyword evidence="5 8" id="KW-0804">Transcription</keyword>
<dbReference type="Gene3D" id="1.10.287.180">
    <property type="entry name" value="Transcription elongation factor, GreA/GreB, N-terminal domain"/>
    <property type="match status" value="1"/>
</dbReference>